<name>A0ABP4WQ23_9MICO</name>
<dbReference type="Proteomes" id="UP001500506">
    <property type="component" value="Unassembled WGS sequence"/>
</dbReference>
<dbReference type="RefSeq" id="WP_232499023.1">
    <property type="nucleotide sequence ID" value="NZ_BAAANH010000003.1"/>
</dbReference>
<dbReference type="PROSITE" id="PS01125">
    <property type="entry name" value="ROK"/>
    <property type="match status" value="1"/>
</dbReference>
<protein>
    <submittedName>
        <fullName evidence="2">ROK family protein</fullName>
    </submittedName>
</protein>
<comment type="caution">
    <text evidence="2">The sequence shown here is derived from an EMBL/GenBank/DDBJ whole genome shotgun (WGS) entry which is preliminary data.</text>
</comment>
<dbReference type="EMBL" id="BAAANH010000003">
    <property type="protein sequence ID" value="GAA1757421.1"/>
    <property type="molecule type" value="Genomic_DNA"/>
</dbReference>
<comment type="similarity">
    <text evidence="1">Belongs to the ROK (NagC/XylR) family.</text>
</comment>
<dbReference type="InterPro" id="IPR000600">
    <property type="entry name" value="ROK"/>
</dbReference>
<gene>
    <name evidence="2" type="ORF">GCM10009747_15020</name>
</gene>
<proteinExistence type="inferred from homology"/>
<evidence type="ECO:0000313" key="3">
    <source>
        <dbReference type="Proteomes" id="UP001500506"/>
    </source>
</evidence>
<reference evidence="3" key="1">
    <citation type="journal article" date="2019" name="Int. J. Syst. Evol. Microbiol.">
        <title>The Global Catalogue of Microorganisms (GCM) 10K type strain sequencing project: providing services to taxonomists for standard genome sequencing and annotation.</title>
        <authorList>
            <consortium name="The Broad Institute Genomics Platform"/>
            <consortium name="The Broad Institute Genome Sequencing Center for Infectious Disease"/>
            <person name="Wu L."/>
            <person name="Ma J."/>
        </authorList>
    </citation>
    <scope>NUCLEOTIDE SEQUENCE [LARGE SCALE GENOMIC DNA]</scope>
    <source>
        <strain evidence="3">JCM 14319</strain>
    </source>
</reference>
<dbReference type="PANTHER" id="PTHR18964:SF169">
    <property type="entry name" value="N-ACETYLMANNOSAMINE KINASE"/>
    <property type="match status" value="1"/>
</dbReference>
<dbReference type="PANTHER" id="PTHR18964">
    <property type="entry name" value="ROK (REPRESSOR, ORF, KINASE) FAMILY"/>
    <property type="match status" value="1"/>
</dbReference>
<organism evidence="2 3">
    <name type="scientific">Agromyces humatus</name>
    <dbReference type="NCBI Taxonomy" id="279573"/>
    <lineage>
        <taxon>Bacteria</taxon>
        <taxon>Bacillati</taxon>
        <taxon>Actinomycetota</taxon>
        <taxon>Actinomycetes</taxon>
        <taxon>Micrococcales</taxon>
        <taxon>Microbacteriaceae</taxon>
        <taxon>Agromyces</taxon>
    </lineage>
</organism>
<dbReference type="InterPro" id="IPR043129">
    <property type="entry name" value="ATPase_NBD"/>
</dbReference>
<dbReference type="Gene3D" id="3.30.420.40">
    <property type="match status" value="2"/>
</dbReference>
<dbReference type="SUPFAM" id="SSF53067">
    <property type="entry name" value="Actin-like ATPase domain"/>
    <property type="match status" value="1"/>
</dbReference>
<sequence length="318" mass="31848">MVDVVVAVDVGGTKTAAALVDAEHTILDTATAPTPAADGPGAVIATIVDLASTLLSRTEPARVRAAGIGTAGVVDVPRGAIISATDTFAGWPGTPVAARVADELVRIGVGAVPVHVQNDVDACALGEARYGAARGASDAVVVAVGTGVGAGVIVGGRVIRGARHVAGEIGHLPIAGADHLRCPCGRPGHLEALGSGIGMHRHYLALGGDPAVADARRIVARADSGDAIARRALEESAAAVGRALAGVATLLDPECIVVTGGVTGIGEEWWLPMERAFRDELIDVLTDLPLRRGELGGAAQLYGAAAAAWDRVDGKSAS</sequence>
<evidence type="ECO:0000313" key="2">
    <source>
        <dbReference type="EMBL" id="GAA1757421.1"/>
    </source>
</evidence>
<keyword evidence="3" id="KW-1185">Reference proteome</keyword>
<dbReference type="Pfam" id="PF00480">
    <property type="entry name" value="ROK"/>
    <property type="match status" value="1"/>
</dbReference>
<evidence type="ECO:0000256" key="1">
    <source>
        <dbReference type="ARBA" id="ARBA00006479"/>
    </source>
</evidence>
<dbReference type="InterPro" id="IPR049874">
    <property type="entry name" value="ROK_cs"/>
</dbReference>
<accession>A0ABP4WQ23</accession>